<evidence type="ECO:0008006" key="4">
    <source>
        <dbReference type="Google" id="ProtNLM"/>
    </source>
</evidence>
<gene>
    <name evidence="2" type="ORF">OMM_09944</name>
</gene>
<dbReference type="AlphaFoldDB" id="A0A1V1P2S3"/>
<protein>
    <recommendedName>
        <fullName evidence="4">Core-binding (CB) domain-containing protein</fullName>
    </recommendedName>
</protein>
<proteinExistence type="predicted"/>
<dbReference type="EMBL" id="ATBP01000758">
    <property type="protein sequence ID" value="ETR69035.1"/>
    <property type="molecule type" value="Genomic_DNA"/>
</dbReference>
<accession>A0A1V1P2S3</accession>
<evidence type="ECO:0000313" key="3">
    <source>
        <dbReference type="Proteomes" id="UP000189670"/>
    </source>
</evidence>
<dbReference type="InterPro" id="IPR010998">
    <property type="entry name" value="Integrase_recombinase_N"/>
</dbReference>
<keyword evidence="1" id="KW-0238">DNA-binding</keyword>
<dbReference type="GO" id="GO:0003677">
    <property type="term" value="F:DNA binding"/>
    <property type="evidence" value="ECO:0007669"/>
    <property type="project" value="UniProtKB-KW"/>
</dbReference>
<organism evidence="2 3">
    <name type="scientific">Candidatus Magnetoglobus multicellularis str. Araruama</name>
    <dbReference type="NCBI Taxonomy" id="890399"/>
    <lineage>
        <taxon>Bacteria</taxon>
        <taxon>Pseudomonadati</taxon>
        <taxon>Thermodesulfobacteriota</taxon>
        <taxon>Desulfobacteria</taxon>
        <taxon>Desulfobacterales</taxon>
        <taxon>Desulfobacteraceae</taxon>
        <taxon>Candidatus Magnetoglobus</taxon>
    </lineage>
</organism>
<reference evidence="3" key="1">
    <citation type="submission" date="2012-11" db="EMBL/GenBank/DDBJ databases">
        <authorList>
            <person name="Lucero-Rivera Y.E."/>
            <person name="Tovar-Ramirez D."/>
        </authorList>
    </citation>
    <scope>NUCLEOTIDE SEQUENCE [LARGE SCALE GENOMIC DNA]</scope>
    <source>
        <strain evidence="3">Araruama</strain>
    </source>
</reference>
<dbReference type="Proteomes" id="UP000189670">
    <property type="component" value="Unassembled WGS sequence"/>
</dbReference>
<dbReference type="Gene3D" id="1.10.150.130">
    <property type="match status" value="1"/>
</dbReference>
<evidence type="ECO:0000313" key="2">
    <source>
        <dbReference type="EMBL" id="ETR69035.1"/>
    </source>
</evidence>
<evidence type="ECO:0000256" key="1">
    <source>
        <dbReference type="ARBA" id="ARBA00023125"/>
    </source>
</evidence>
<name>A0A1V1P2S3_9BACT</name>
<comment type="caution">
    <text evidence="2">The sequence shown here is derived from an EMBL/GenBank/DDBJ whole genome shotgun (WGS) entry which is preliminary data.</text>
</comment>
<sequence length="124" mass="14680">MLLLDKGYARYTIKFKVRQLSKLGHWLDINKINLNALNEKILDRYLESRINDSMSIGQLSTYLDFLEYLRDKNLICSDSTNGLKVPLDKEKQNFSDYLSKERNLVKLTIHRYTSLIVPFLEKMF</sequence>